<dbReference type="EC" id="2.7.11.1" evidence="3"/>
<dbReference type="Proteomes" id="UP000038040">
    <property type="component" value="Unplaced"/>
</dbReference>
<reference evidence="13 15" key="2">
    <citation type="submission" date="2018-11" db="EMBL/GenBank/DDBJ databases">
        <authorList>
            <consortium name="Pathogen Informatics"/>
        </authorList>
    </citation>
    <scope>NUCLEOTIDE SEQUENCE [LARGE SCALE GENOMIC DNA]</scope>
</reference>
<comment type="similarity">
    <text evidence="2">Belongs to the protein kinase superfamily. BUD32 family.</text>
</comment>
<evidence type="ECO:0000256" key="4">
    <source>
        <dbReference type="ARBA" id="ARBA00022679"/>
    </source>
</evidence>
<evidence type="ECO:0000313" key="16">
    <source>
        <dbReference type="WBParaSite" id="DME_0000556501-mRNA-1"/>
    </source>
</evidence>
<dbReference type="InterPro" id="IPR011009">
    <property type="entry name" value="Kinase-like_dom_sf"/>
</dbReference>
<comment type="similarity">
    <text evidence="1">Belongs to the protein kinase superfamily. ADCK protein kinase family.</text>
</comment>
<keyword evidence="6" id="KW-0547">Nucleotide-binding</keyword>
<evidence type="ECO:0000313" key="14">
    <source>
        <dbReference type="Proteomes" id="UP000038040"/>
    </source>
</evidence>
<evidence type="ECO:0000256" key="11">
    <source>
        <dbReference type="SAM" id="Phobius"/>
    </source>
</evidence>
<keyword evidence="7" id="KW-0418">Kinase</keyword>
<dbReference type="AlphaFoldDB" id="A0A0N4UDY7"/>
<dbReference type="InterPro" id="IPR008266">
    <property type="entry name" value="Tyr_kinase_AS"/>
</dbReference>
<evidence type="ECO:0000313" key="15">
    <source>
        <dbReference type="Proteomes" id="UP000274756"/>
    </source>
</evidence>
<evidence type="ECO:0000256" key="10">
    <source>
        <dbReference type="ARBA" id="ARBA00048679"/>
    </source>
</evidence>
<keyword evidence="11" id="KW-0812">Transmembrane</keyword>
<dbReference type="GO" id="GO:0004674">
    <property type="term" value="F:protein serine/threonine kinase activity"/>
    <property type="evidence" value="ECO:0007669"/>
    <property type="project" value="UniProtKB-EC"/>
</dbReference>
<protein>
    <recommendedName>
        <fullName evidence="3">non-specific serine/threonine protein kinase</fullName>
        <ecNumber evidence="3">2.7.11.1</ecNumber>
    </recommendedName>
</protein>
<dbReference type="GO" id="GO:0008033">
    <property type="term" value="P:tRNA processing"/>
    <property type="evidence" value="ECO:0007669"/>
    <property type="project" value="UniProtKB-KW"/>
</dbReference>
<reference evidence="16" key="1">
    <citation type="submission" date="2017-02" db="UniProtKB">
        <authorList>
            <consortium name="WormBaseParasite"/>
        </authorList>
    </citation>
    <scope>IDENTIFICATION</scope>
</reference>
<comment type="catalytic activity">
    <reaction evidence="9">
        <text>L-threonyl-[protein] + ATP = O-phospho-L-threonyl-[protein] + ADP + H(+)</text>
        <dbReference type="Rhea" id="RHEA:46608"/>
        <dbReference type="Rhea" id="RHEA-COMP:11060"/>
        <dbReference type="Rhea" id="RHEA-COMP:11605"/>
        <dbReference type="ChEBI" id="CHEBI:15378"/>
        <dbReference type="ChEBI" id="CHEBI:30013"/>
        <dbReference type="ChEBI" id="CHEBI:30616"/>
        <dbReference type="ChEBI" id="CHEBI:61977"/>
        <dbReference type="ChEBI" id="CHEBI:456216"/>
        <dbReference type="EC" id="2.7.11.1"/>
    </reaction>
</comment>
<proteinExistence type="inferred from homology"/>
<evidence type="ECO:0000259" key="12">
    <source>
        <dbReference type="PROSITE" id="PS50011"/>
    </source>
</evidence>
<sequence length="200" mass="23025">MEYECSIERESLFAQGAEARLYKCKYFGRDALLKERFFQILSIFTIVVLQNGIDVPAVYFVFANDHKFIMEWIPDGITVRNYVESLENVKRIGHHMGSVIGKLHSLNIIHGDLTTSNFLLRRDANHIVLIDFGLISPSIEKKSVDLFVLEKALISTHNNTEALFASIIDAYQLNNTKEAKNIFAKLEEVRRRGRKRQMFG</sequence>
<evidence type="ECO:0000256" key="6">
    <source>
        <dbReference type="ARBA" id="ARBA00022741"/>
    </source>
</evidence>
<dbReference type="GO" id="GO:0005634">
    <property type="term" value="C:nucleus"/>
    <property type="evidence" value="ECO:0007669"/>
    <property type="project" value="TreeGrafter"/>
</dbReference>
<dbReference type="PANTHER" id="PTHR12209:SF0">
    <property type="entry name" value="EKC_KEOPS COMPLEX SUBUNIT TP53RK"/>
    <property type="match status" value="1"/>
</dbReference>
<feature type="transmembrane region" description="Helical" evidence="11">
    <location>
        <begin position="37"/>
        <end position="62"/>
    </location>
</feature>
<dbReference type="GO" id="GO:0005524">
    <property type="term" value="F:ATP binding"/>
    <property type="evidence" value="ECO:0007669"/>
    <property type="project" value="UniProtKB-KW"/>
</dbReference>
<evidence type="ECO:0000256" key="8">
    <source>
        <dbReference type="ARBA" id="ARBA00022840"/>
    </source>
</evidence>
<dbReference type="PROSITE" id="PS50011">
    <property type="entry name" value="PROTEIN_KINASE_DOM"/>
    <property type="match status" value="1"/>
</dbReference>
<dbReference type="GO" id="GO:0005829">
    <property type="term" value="C:cytosol"/>
    <property type="evidence" value="ECO:0007669"/>
    <property type="project" value="TreeGrafter"/>
</dbReference>
<evidence type="ECO:0000256" key="2">
    <source>
        <dbReference type="ARBA" id="ARBA00010630"/>
    </source>
</evidence>
<dbReference type="OrthoDB" id="3399at2759"/>
<organism evidence="14 16">
    <name type="scientific">Dracunculus medinensis</name>
    <name type="common">Guinea worm</name>
    <dbReference type="NCBI Taxonomy" id="318479"/>
    <lineage>
        <taxon>Eukaryota</taxon>
        <taxon>Metazoa</taxon>
        <taxon>Ecdysozoa</taxon>
        <taxon>Nematoda</taxon>
        <taxon>Chromadorea</taxon>
        <taxon>Rhabditida</taxon>
        <taxon>Spirurina</taxon>
        <taxon>Dracunculoidea</taxon>
        <taxon>Dracunculidae</taxon>
        <taxon>Dracunculus</taxon>
    </lineage>
</organism>
<comment type="catalytic activity">
    <reaction evidence="10">
        <text>L-seryl-[protein] + ATP = O-phospho-L-seryl-[protein] + ADP + H(+)</text>
        <dbReference type="Rhea" id="RHEA:17989"/>
        <dbReference type="Rhea" id="RHEA-COMP:9863"/>
        <dbReference type="Rhea" id="RHEA-COMP:11604"/>
        <dbReference type="ChEBI" id="CHEBI:15378"/>
        <dbReference type="ChEBI" id="CHEBI:29999"/>
        <dbReference type="ChEBI" id="CHEBI:30616"/>
        <dbReference type="ChEBI" id="CHEBI:83421"/>
        <dbReference type="ChEBI" id="CHEBI:456216"/>
        <dbReference type="EC" id="2.7.11.1"/>
    </reaction>
</comment>
<dbReference type="Pfam" id="PF03109">
    <property type="entry name" value="ABC1"/>
    <property type="match status" value="1"/>
</dbReference>
<dbReference type="Proteomes" id="UP000274756">
    <property type="component" value="Unassembled WGS sequence"/>
</dbReference>
<dbReference type="STRING" id="318479.A0A0N4UDY7"/>
<keyword evidence="5" id="KW-0819">tRNA processing</keyword>
<dbReference type="GO" id="GO:0000408">
    <property type="term" value="C:EKC/KEOPS complex"/>
    <property type="evidence" value="ECO:0007669"/>
    <property type="project" value="TreeGrafter"/>
</dbReference>
<evidence type="ECO:0000313" key="13">
    <source>
        <dbReference type="EMBL" id="VDN59333.1"/>
    </source>
</evidence>
<dbReference type="EMBL" id="UYYG01001179">
    <property type="protein sequence ID" value="VDN59333.1"/>
    <property type="molecule type" value="Genomic_DNA"/>
</dbReference>
<dbReference type="SUPFAM" id="SSF56112">
    <property type="entry name" value="Protein kinase-like (PK-like)"/>
    <property type="match status" value="1"/>
</dbReference>
<keyword evidence="15" id="KW-1185">Reference proteome</keyword>
<accession>A0A0N4UDY7</accession>
<dbReference type="PROSITE" id="PS00109">
    <property type="entry name" value="PROTEIN_KINASE_TYR"/>
    <property type="match status" value="1"/>
</dbReference>
<dbReference type="Gene3D" id="1.10.510.10">
    <property type="entry name" value="Transferase(Phosphotransferase) domain 1"/>
    <property type="match status" value="1"/>
</dbReference>
<dbReference type="WBParaSite" id="DME_0000556501-mRNA-1">
    <property type="protein sequence ID" value="DME_0000556501-mRNA-1"/>
    <property type="gene ID" value="DME_0000556501"/>
</dbReference>
<keyword evidence="11" id="KW-1133">Transmembrane helix</keyword>
<dbReference type="PANTHER" id="PTHR12209">
    <property type="entry name" value="NON-SPECIFIC SERINE/THREONINE PROTEIN KINASE"/>
    <property type="match status" value="1"/>
</dbReference>
<dbReference type="GO" id="GO:0070525">
    <property type="term" value="P:tRNA threonylcarbamoyladenosine metabolic process"/>
    <property type="evidence" value="ECO:0007669"/>
    <property type="project" value="TreeGrafter"/>
</dbReference>
<dbReference type="InterPro" id="IPR000719">
    <property type="entry name" value="Prot_kinase_dom"/>
</dbReference>
<evidence type="ECO:0000256" key="7">
    <source>
        <dbReference type="ARBA" id="ARBA00022777"/>
    </source>
</evidence>
<evidence type="ECO:0000256" key="3">
    <source>
        <dbReference type="ARBA" id="ARBA00012513"/>
    </source>
</evidence>
<dbReference type="InterPro" id="IPR004147">
    <property type="entry name" value="ABC1_dom"/>
</dbReference>
<feature type="domain" description="Protein kinase" evidence="12">
    <location>
        <begin position="1"/>
        <end position="200"/>
    </location>
</feature>
<name>A0A0N4UDY7_DRAME</name>
<keyword evidence="11" id="KW-0472">Membrane</keyword>
<evidence type="ECO:0000256" key="5">
    <source>
        <dbReference type="ARBA" id="ARBA00022694"/>
    </source>
</evidence>
<gene>
    <name evidence="13" type="ORF">DME_LOCUS9306</name>
</gene>
<keyword evidence="8" id="KW-0067">ATP-binding</keyword>
<keyword evidence="4" id="KW-0808">Transferase</keyword>
<evidence type="ECO:0000256" key="9">
    <source>
        <dbReference type="ARBA" id="ARBA00047899"/>
    </source>
</evidence>
<evidence type="ECO:0000256" key="1">
    <source>
        <dbReference type="ARBA" id="ARBA00009670"/>
    </source>
</evidence>